<accession>A0A9C6U338</accession>
<dbReference type="AlphaFoldDB" id="A0A9C6U338"/>
<dbReference type="GeneID" id="127749590"/>
<keyword evidence="1" id="KW-0812">Transmembrane</keyword>
<gene>
    <name evidence="3" type="primary">LOC127749590</name>
</gene>
<feature type="transmembrane region" description="Helical" evidence="1">
    <location>
        <begin position="247"/>
        <end position="266"/>
    </location>
</feature>
<protein>
    <submittedName>
        <fullName evidence="3">Uncharacterized protein LOC127749590</fullName>
    </submittedName>
</protein>
<keyword evidence="1" id="KW-0472">Membrane</keyword>
<dbReference type="Proteomes" id="UP000504606">
    <property type="component" value="Unplaced"/>
</dbReference>
<sequence>MVGEIPRNSPYATNPSDFPLAGELVHGDELVHDVNAVPTVGENQAPRKGRRHSHVPLLSAPAGELRTSMAVHITHMQQHAALPHGHPDRSADAELKFRMQQSYTARHNWMWEDPRPTWQQVLEEYPLLKEPWHLKHEFERTRPGMWQGGAVEYMKNGKAERVVEVILAANVSDATCKAQVTAVRQAAEGEGEITSIRCVRTISLYFSYNFGYFSCHFGHFPPISGYLRIFRAISEHFRGISRLFHRLFRVYFVFISLYFASISPLFRTISGRGVRTISQVISPSAEGREEERDLWAAVACLPYLAKEDSKAWLVANAPLPRGQPCVVMTLQPGVGGSHVGATFKPYMDGIVICDEANMSMVECFEVLAQAIHIAGVEFSKKTKKCWWMLCEDILKVKDASSTSHLSRPLRTARHLLNTA</sequence>
<evidence type="ECO:0000313" key="2">
    <source>
        <dbReference type="Proteomes" id="UP000504606"/>
    </source>
</evidence>
<name>A0A9C6U338_FRAOC</name>
<evidence type="ECO:0000313" key="3">
    <source>
        <dbReference type="RefSeq" id="XP_052124341.1"/>
    </source>
</evidence>
<dbReference type="KEGG" id="foc:127749590"/>
<keyword evidence="2" id="KW-1185">Reference proteome</keyword>
<keyword evidence="1" id="KW-1133">Transmembrane helix</keyword>
<organism evidence="2 3">
    <name type="scientific">Frankliniella occidentalis</name>
    <name type="common">Western flower thrips</name>
    <name type="synonym">Euthrips occidentalis</name>
    <dbReference type="NCBI Taxonomy" id="133901"/>
    <lineage>
        <taxon>Eukaryota</taxon>
        <taxon>Metazoa</taxon>
        <taxon>Ecdysozoa</taxon>
        <taxon>Arthropoda</taxon>
        <taxon>Hexapoda</taxon>
        <taxon>Insecta</taxon>
        <taxon>Pterygota</taxon>
        <taxon>Neoptera</taxon>
        <taxon>Paraneoptera</taxon>
        <taxon>Thysanoptera</taxon>
        <taxon>Terebrantia</taxon>
        <taxon>Thripoidea</taxon>
        <taxon>Thripidae</taxon>
        <taxon>Frankliniella</taxon>
    </lineage>
</organism>
<dbReference type="RefSeq" id="XP_052124341.1">
    <property type="nucleotide sequence ID" value="XM_052268381.1"/>
</dbReference>
<evidence type="ECO:0000256" key="1">
    <source>
        <dbReference type="SAM" id="Phobius"/>
    </source>
</evidence>
<reference evidence="3" key="1">
    <citation type="submission" date="2025-08" db="UniProtKB">
        <authorList>
            <consortium name="RefSeq"/>
        </authorList>
    </citation>
    <scope>IDENTIFICATION</scope>
    <source>
        <tissue evidence="3">Whole organism</tissue>
    </source>
</reference>
<proteinExistence type="predicted"/>